<evidence type="ECO:0000259" key="2">
    <source>
        <dbReference type="PROSITE" id="PS51186"/>
    </source>
</evidence>
<dbReference type="GO" id="GO:0016747">
    <property type="term" value="F:acyltransferase activity, transferring groups other than amino-acyl groups"/>
    <property type="evidence" value="ECO:0007669"/>
    <property type="project" value="InterPro"/>
</dbReference>
<organism evidence="3 4">
    <name type="scientific">Actinopolymorpha rutila</name>
    <dbReference type="NCBI Taxonomy" id="446787"/>
    <lineage>
        <taxon>Bacteria</taxon>
        <taxon>Bacillati</taxon>
        <taxon>Actinomycetota</taxon>
        <taxon>Actinomycetes</taxon>
        <taxon>Propionibacteriales</taxon>
        <taxon>Actinopolymorphaceae</taxon>
        <taxon>Actinopolymorpha</taxon>
    </lineage>
</organism>
<evidence type="ECO:0000313" key="3">
    <source>
        <dbReference type="EMBL" id="NYH88866.1"/>
    </source>
</evidence>
<dbReference type="EMBL" id="JACBZH010000001">
    <property type="protein sequence ID" value="NYH88866.1"/>
    <property type="molecule type" value="Genomic_DNA"/>
</dbReference>
<dbReference type="PANTHER" id="PTHR43072">
    <property type="entry name" value="N-ACETYLTRANSFERASE"/>
    <property type="match status" value="1"/>
</dbReference>
<dbReference type="AlphaFoldDB" id="A0A852ZKH3"/>
<feature type="domain" description="N-acetyltransferase" evidence="2">
    <location>
        <begin position="263"/>
        <end position="350"/>
    </location>
</feature>
<reference evidence="3 4" key="1">
    <citation type="submission" date="2020-07" db="EMBL/GenBank/DDBJ databases">
        <title>Sequencing the genomes of 1000 actinobacteria strains.</title>
        <authorList>
            <person name="Klenk H.-P."/>
        </authorList>
    </citation>
    <scope>NUCLEOTIDE SEQUENCE [LARGE SCALE GENOMIC DNA]</scope>
    <source>
        <strain evidence="3 4">DSM 18448</strain>
    </source>
</reference>
<evidence type="ECO:0000256" key="1">
    <source>
        <dbReference type="SAM" id="MobiDB-lite"/>
    </source>
</evidence>
<dbReference type="InterPro" id="IPR056935">
    <property type="entry name" value="Rv0428c-like_C"/>
</dbReference>
<sequence length="350" mass="36849">MPLSPADVGHRVVVRRRLGVEHGRTVYGDVLGVLESWAGGRLALRRRDGELVEVAEDDVVAGKPVPAAPARRPRRGPANAQPAEPAEPAEDAPESGAALALVAARGWPATVTERLGGWLLQEAGGFTGRANSVVPAGDPGCPLDDALRRVAGFYAAAGLPPRIQVVVGTPLEGELLARGWQPRASGKRGFDTTDVRVAPLADVLSRTGAPAVEVTLGGEPDQAWLDLYGRSGPAARKVLGGGHHVALARLTASMAGETNDPGETGQDLVGIGRGVVTGRWLGVSAVEVVPAYRRRGLARAVMAALGTWGRDLGADWAYLQVSADNTDALRLYDRLGFRLDHQYRYYGPAE</sequence>
<dbReference type="InterPro" id="IPR000182">
    <property type="entry name" value="GNAT_dom"/>
</dbReference>
<name>A0A852ZKH3_9ACTN</name>
<dbReference type="RefSeq" id="WP_337795919.1">
    <property type="nucleotide sequence ID" value="NZ_BAAARR010000003.1"/>
</dbReference>
<comment type="caution">
    <text evidence="3">The sequence shown here is derived from an EMBL/GenBank/DDBJ whole genome shotgun (WGS) entry which is preliminary data.</text>
</comment>
<protein>
    <submittedName>
        <fullName evidence="3">Ribosomal protein S18 acetylase RimI-like enzyme</fullName>
    </submittedName>
</protein>
<keyword evidence="3" id="KW-0687">Ribonucleoprotein</keyword>
<dbReference type="Proteomes" id="UP000579605">
    <property type="component" value="Unassembled WGS sequence"/>
</dbReference>
<dbReference type="Pfam" id="PF24553">
    <property type="entry name" value="Rv0428c_C"/>
    <property type="match status" value="1"/>
</dbReference>
<dbReference type="SUPFAM" id="SSF55729">
    <property type="entry name" value="Acyl-CoA N-acyltransferases (Nat)"/>
    <property type="match status" value="1"/>
</dbReference>
<proteinExistence type="predicted"/>
<dbReference type="InterPro" id="IPR056934">
    <property type="entry name" value="SH3_Rv0428c"/>
</dbReference>
<gene>
    <name evidence="3" type="ORF">F4554_001504</name>
</gene>
<keyword evidence="3" id="KW-0689">Ribosomal protein</keyword>
<dbReference type="Pfam" id="PF24551">
    <property type="entry name" value="SH3_Rv0428c"/>
    <property type="match status" value="1"/>
</dbReference>
<dbReference type="GO" id="GO:0005840">
    <property type="term" value="C:ribosome"/>
    <property type="evidence" value="ECO:0007669"/>
    <property type="project" value="UniProtKB-KW"/>
</dbReference>
<dbReference type="CDD" id="cd04301">
    <property type="entry name" value="NAT_SF"/>
    <property type="match status" value="1"/>
</dbReference>
<feature type="region of interest" description="Disordered" evidence="1">
    <location>
        <begin position="63"/>
        <end position="95"/>
    </location>
</feature>
<evidence type="ECO:0000313" key="4">
    <source>
        <dbReference type="Proteomes" id="UP000579605"/>
    </source>
</evidence>
<dbReference type="PANTHER" id="PTHR43072:SF60">
    <property type="entry name" value="L-2,4-DIAMINOBUTYRIC ACID ACETYLTRANSFERASE"/>
    <property type="match status" value="1"/>
</dbReference>
<dbReference type="InterPro" id="IPR016181">
    <property type="entry name" value="Acyl_CoA_acyltransferase"/>
</dbReference>
<feature type="compositionally biased region" description="Low complexity" evidence="1">
    <location>
        <begin position="64"/>
        <end position="86"/>
    </location>
</feature>
<dbReference type="Gene3D" id="3.40.630.30">
    <property type="match status" value="1"/>
</dbReference>
<dbReference type="PROSITE" id="PS51186">
    <property type="entry name" value="GNAT"/>
    <property type="match status" value="1"/>
</dbReference>
<keyword evidence="4" id="KW-1185">Reference proteome</keyword>
<accession>A0A852ZKH3</accession>